<dbReference type="EMBL" id="LT981265">
    <property type="protein sequence ID" value="SPC34198.1"/>
    <property type="molecule type" value="Genomic_DNA"/>
</dbReference>
<dbReference type="KEGG" id="ncv:NCAV_1021"/>
<dbReference type="AlphaFoldDB" id="A0A2K5ARB9"/>
<dbReference type="Proteomes" id="UP000236248">
    <property type="component" value="Chromosome NCAV"/>
</dbReference>
<sequence>MAIKVRFRQATVEPAVIPTLRIDVYLISDRPIYVMVLTAEASIQTSNGWISLGEAHCYDHPLFFTISGQREAIASTRFYLELDPFRLERIEQLRGNGDIYLRIKANYCTFDPSESLHLGVNPTVNLESFYIEQEPNSGFKIPKSDWVEQFLPKLGYKKVRLLEIPILEAPTELNELVIHIDEAWEHFSMGNYEEVLTSCRKGLEIIERYLINNGYKKTIEVKGEPKTVADWKAFLGSSVGEDVEKIFDGLKHFTSVGAHAGRVISRAEAEYALMCMHGISSYFLKMIRVSGSTLPS</sequence>
<reference evidence="2" key="1">
    <citation type="submission" date="2018-01" db="EMBL/GenBank/DDBJ databases">
        <authorList>
            <person name="Kerou L M."/>
        </authorList>
    </citation>
    <scope>NUCLEOTIDE SEQUENCE [LARGE SCALE GENOMIC DNA]</scope>
    <source>
        <strain evidence="2">SCU2</strain>
    </source>
</reference>
<keyword evidence="2" id="KW-1185">Reference proteome</keyword>
<accession>A0A2K5ARB9</accession>
<name>A0A2K5ARB9_9ARCH</name>
<dbReference type="RefSeq" id="WP_103287088.1">
    <property type="nucleotide sequence ID" value="NZ_LT981265.1"/>
</dbReference>
<evidence type="ECO:0008006" key="3">
    <source>
        <dbReference type="Google" id="ProtNLM"/>
    </source>
</evidence>
<protein>
    <recommendedName>
        <fullName evidence="3">DUF4145 domain-containing protein</fullName>
    </recommendedName>
</protein>
<gene>
    <name evidence="1" type="ORF">NCAV_1021</name>
</gene>
<evidence type="ECO:0000313" key="1">
    <source>
        <dbReference type="EMBL" id="SPC34198.1"/>
    </source>
</evidence>
<evidence type="ECO:0000313" key="2">
    <source>
        <dbReference type="Proteomes" id="UP000236248"/>
    </source>
</evidence>
<organism evidence="1 2">
    <name type="scientific">Candidatus Nitrosocaldus cavascurensis</name>
    <dbReference type="NCBI Taxonomy" id="2058097"/>
    <lineage>
        <taxon>Archaea</taxon>
        <taxon>Nitrososphaerota</taxon>
        <taxon>Nitrososphaeria</taxon>
        <taxon>Candidatus Nitrosocaldales</taxon>
        <taxon>Candidatus Nitrosocaldaceae</taxon>
        <taxon>Candidatus Nitrosocaldus</taxon>
    </lineage>
</organism>
<proteinExistence type="predicted"/>
<dbReference type="GeneID" id="41595059"/>